<keyword evidence="1" id="KW-1185">Reference proteome</keyword>
<dbReference type="RefSeq" id="XP_024878137.1">
    <property type="nucleotide sequence ID" value="XM_025022369.1"/>
</dbReference>
<evidence type="ECO:0000313" key="1">
    <source>
        <dbReference type="Proteomes" id="UP000504618"/>
    </source>
</evidence>
<dbReference type="Proteomes" id="UP000504618">
    <property type="component" value="Unplaced"/>
</dbReference>
<name>A0A6J1Q7D3_9HYME</name>
<evidence type="ECO:0000313" key="2">
    <source>
        <dbReference type="RefSeq" id="XP_024878137.1"/>
    </source>
</evidence>
<sequence>MYIPECTDGCNAVGQDNNRIQTLIKFSSRNDRDLLISSWRNIKHALLTEIIDLPETIVLAEPGLKGRAIPVISESETVAPIRYGPGSYDVAKRDWRDQGGRRRPRSFGRKTGAAVVVMEAAAVKVKGDTIARRS</sequence>
<dbReference type="AlphaFoldDB" id="A0A6J1Q7D3"/>
<organism evidence="1 2">
    <name type="scientific">Temnothorax curvispinosus</name>
    <dbReference type="NCBI Taxonomy" id="300111"/>
    <lineage>
        <taxon>Eukaryota</taxon>
        <taxon>Metazoa</taxon>
        <taxon>Ecdysozoa</taxon>
        <taxon>Arthropoda</taxon>
        <taxon>Hexapoda</taxon>
        <taxon>Insecta</taxon>
        <taxon>Pterygota</taxon>
        <taxon>Neoptera</taxon>
        <taxon>Endopterygota</taxon>
        <taxon>Hymenoptera</taxon>
        <taxon>Apocrita</taxon>
        <taxon>Aculeata</taxon>
        <taxon>Formicoidea</taxon>
        <taxon>Formicidae</taxon>
        <taxon>Myrmicinae</taxon>
        <taxon>Temnothorax</taxon>
    </lineage>
</organism>
<proteinExistence type="predicted"/>
<gene>
    <name evidence="2" type="primary">LOC112458630</name>
</gene>
<dbReference type="GeneID" id="112458630"/>
<accession>A0A6J1Q7D3</accession>
<reference evidence="2" key="1">
    <citation type="submission" date="2025-08" db="UniProtKB">
        <authorList>
            <consortium name="RefSeq"/>
        </authorList>
    </citation>
    <scope>IDENTIFICATION</scope>
    <source>
        <tissue evidence="2">Whole body</tissue>
    </source>
</reference>
<protein>
    <submittedName>
        <fullName evidence="2">Uncharacterized protein LOC112458630</fullName>
    </submittedName>
</protein>